<dbReference type="InterPro" id="IPR011990">
    <property type="entry name" value="TPR-like_helical_dom_sf"/>
</dbReference>
<dbReference type="PANTHER" id="PTHR35807">
    <property type="entry name" value="TRANSCRIPTIONAL REGULATOR REDD-RELATED"/>
    <property type="match status" value="1"/>
</dbReference>
<dbReference type="InterPro" id="IPR003018">
    <property type="entry name" value="GAF"/>
</dbReference>
<evidence type="ECO:0000259" key="7">
    <source>
        <dbReference type="SMART" id="SM01043"/>
    </source>
</evidence>
<evidence type="ECO:0000256" key="2">
    <source>
        <dbReference type="ARBA" id="ARBA00023015"/>
    </source>
</evidence>
<dbReference type="InterPro" id="IPR000014">
    <property type="entry name" value="PAS"/>
</dbReference>
<dbReference type="RefSeq" id="WP_147145210.1">
    <property type="nucleotide sequence ID" value="NZ_BJXN01000002.1"/>
</dbReference>
<dbReference type="Gene3D" id="3.30.450.20">
    <property type="entry name" value="PAS domain"/>
    <property type="match status" value="1"/>
</dbReference>
<organism evidence="8 9">
    <name type="scientific">Oceanithermus desulfurans NBRC 100063</name>
    <dbReference type="NCBI Taxonomy" id="1227550"/>
    <lineage>
        <taxon>Bacteria</taxon>
        <taxon>Thermotogati</taxon>
        <taxon>Deinococcota</taxon>
        <taxon>Deinococci</taxon>
        <taxon>Thermales</taxon>
        <taxon>Thermaceae</taxon>
        <taxon>Oceanithermus</taxon>
    </lineage>
</organism>
<keyword evidence="2" id="KW-0805">Transcription regulation</keyword>
<dbReference type="Pfam" id="PF13185">
    <property type="entry name" value="GAF_2"/>
    <property type="match status" value="1"/>
</dbReference>
<dbReference type="GO" id="GO:0006355">
    <property type="term" value="P:regulation of DNA-templated transcription"/>
    <property type="evidence" value="ECO:0007669"/>
    <property type="project" value="InterPro"/>
</dbReference>
<dbReference type="SUPFAM" id="SSF55781">
    <property type="entry name" value="GAF domain-like"/>
    <property type="match status" value="1"/>
</dbReference>
<evidence type="ECO:0000256" key="3">
    <source>
        <dbReference type="ARBA" id="ARBA00023125"/>
    </source>
</evidence>
<name>A0A511RGZ9_9DEIN</name>
<evidence type="ECO:0000313" key="8">
    <source>
        <dbReference type="EMBL" id="GEM88919.1"/>
    </source>
</evidence>
<feature type="domain" description="OmpR/PhoB-type" evidence="6">
    <location>
        <begin position="430"/>
        <end position="509"/>
    </location>
</feature>
<dbReference type="InterPro" id="IPR029016">
    <property type="entry name" value="GAF-like_dom_sf"/>
</dbReference>
<dbReference type="SMART" id="SM00065">
    <property type="entry name" value="GAF"/>
    <property type="match status" value="1"/>
</dbReference>
<dbReference type="Gene3D" id="3.30.450.40">
    <property type="match status" value="1"/>
</dbReference>
<dbReference type="GO" id="GO:0003677">
    <property type="term" value="F:DNA binding"/>
    <property type="evidence" value="ECO:0007669"/>
    <property type="project" value="UniProtKB-KW"/>
</dbReference>
<comment type="caution">
    <text evidence="8">The sequence shown here is derived from an EMBL/GenBank/DDBJ whole genome shotgun (WGS) entry which is preliminary data.</text>
</comment>
<dbReference type="CDD" id="cd00130">
    <property type="entry name" value="PAS"/>
    <property type="match status" value="1"/>
</dbReference>
<evidence type="ECO:0000256" key="1">
    <source>
        <dbReference type="ARBA" id="ARBA00005820"/>
    </source>
</evidence>
<dbReference type="InterPro" id="IPR016032">
    <property type="entry name" value="Sig_transdc_resp-reg_C-effctor"/>
</dbReference>
<dbReference type="SUPFAM" id="SSF48452">
    <property type="entry name" value="TPR-like"/>
    <property type="match status" value="1"/>
</dbReference>
<evidence type="ECO:0000259" key="5">
    <source>
        <dbReference type="SMART" id="SM00065"/>
    </source>
</evidence>
<evidence type="ECO:0000313" key="9">
    <source>
        <dbReference type="Proteomes" id="UP000321827"/>
    </source>
</evidence>
<proteinExistence type="inferred from homology"/>
<dbReference type="SMART" id="SM00862">
    <property type="entry name" value="Trans_reg_C"/>
    <property type="match status" value="1"/>
</dbReference>
<dbReference type="PANTHER" id="PTHR35807:SF2">
    <property type="entry name" value="TRANSCRIPTIONAL ACTIVATOR DOMAIN"/>
    <property type="match status" value="1"/>
</dbReference>
<dbReference type="GO" id="GO:0000160">
    <property type="term" value="P:phosphorelay signal transduction system"/>
    <property type="evidence" value="ECO:0007669"/>
    <property type="project" value="InterPro"/>
</dbReference>
<dbReference type="SUPFAM" id="SSF46894">
    <property type="entry name" value="C-terminal effector domain of the bipartite response regulators"/>
    <property type="match status" value="1"/>
</dbReference>
<dbReference type="EMBL" id="BJXN01000002">
    <property type="protein sequence ID" value="GEM88919.1"/>
    <property type="molecule type" value="Genomic_DNA"/>
</dbReference>
<dbReference type="InterPro" id="IPR005158">
    <property type="entry name" value="BTAD"/>
</dbReference>
<keyword evidence="3" id="KW-0238">DNA-binding</keyword>
<dbReference type="SUPFAM" id="SSF55785">
    <property type="entry name" value="PYP-like sensor domain (PAS domain)"/>
    <property type="match status" value="1"/>
</dbReference>
<dbReference type="InterPro" id="IPR001867">
    <property type="entry name" value="OmpR/PhoB-type_DNA-bd"/>
</dbReference>
<dbReference type="AlphaFoldDB" id="A0A511RGZ9"/>
<dbReference type="InterPro" id="IPR051677">
    <property type="entry name" value="AfsR-DnrI-RedD_regulator"/>
</dbReference>
<feature type="domain" description="GAF" evidence="5">
    <location>
        <begin position="122"/>
        <end position="269"/>
    </location>
</feature>
<dbReference type="Pfam" id="PF03704">
    <property type="entry name" value="BTAD"/>
    <property type="match status" value="1"/>
</dbReference>
<sequence length="642" mass="72022">MPLRRIRLDQNGRIVQASERALALLELEPEAALGRYCWEVVRGTDDFGRPVCARCPVLARLRGGAYEAEVRLRVRGQRLRCQAIVQDSGVQVVLDERRRPKLGEVLFSLSWATQRMVDEPMRFFQTAELFLGKLRRAAGMDAAELFLADPEHKYLILTALDAENRSAFLERPWFALGEGYPGIVAVDRSPLVTHRLDEDERYLRLKVKEAGYRTYLVFPLELPQGVIGVLNLASKDANADESAALELLEAVAPVVAAGVYSVLTSMGERQLLALLRQSRLSDRAGDAVIESLLRSAMAFSGAKAAQYKDRSGHRVAVPAQLVVNCDREDCPVWIGEPYAVRAGGRPCPWVEEGRPRYCLPVVVQGEVVAVESIFFSRVPRPQTRAMAPLLWLQRMAWQLLAPRAATAEDPPPAPRLEVRALGALSVRIQGEALPPQRFQTLPWRLFKLFLAHPERVQTPEEIAEALWPDLDPAYAARRVARVVHELRKQIEPDAGSPQMLRSVEGGYLFRFTEGYAYDVERFEALIREADDQDDEGRALAGYLAALDLFRGEFLADEPYADWVEAERAYLRALAVRAGERAGELLEAMGQEKASLSLYRRLIAIDPSDPYLYDRLAAVLRSMGFEARAREIELRKQTLLAGE</sequence>
<evidence type="ECO:0000259" key="6">
    <source>
        <dbReference type="SMART" id="SM00862"/>
    </source>
</evidence>
<gene>
    <name evidence="8" type="ORF">ODE01S_03530</name>
</gene>
<dbReference type="Gene3D" id="1.10.10.10">
    <property type="entry name" value="Winged helix-like DNA-binding domain superfamily/Winged helix DNA-binding domain"/>
    <property type="match status" value="1"/>
</dbReference>
<feature type="domain" description="Bacterial transcriptional activator" evidence="7">
    <location>
        <begin position="517"/>
        <end position="632"/>
    </location>
</feature>
<dbReference type="InterPro" id="IPR036388">
    <property type="entry name" value="WH-like_DNA-bd_sf"/>
</dbReference>
<accession>A0A511RGZ9</accession>
<evidence type="ECO:0000256" key="4">
    <source>
        <dbReference type="ARBA" id="ARBA00023163"/>
    </source>
</evidence>
<dbReference type="OrthoDB" id="134985at2"/>
<dbReference type="Gene3D" id="1.25.40.10">
    <property type="entry name" value="Tetratricopeptide repeat domain"/>
    <property type="match status" value="1"/>
</dbReference>
<dbReference type="SMART" id="SM01043">
    <property type="entry name" value="BTAD"/>
    <property type="match status" value="1"/>
</dbReference>
<dbReference type="InterPro" id="IPR035965">
    <property type="entry name" value="PAS-like_dom_sf"/>
</dbReference>
<dbReference type="Pfam" id="PF00486">
    <property type="entry name" value="Trans_reg_C"/>
    <property type="match status" value="1"/>
</dbReference>
<keyword evidence="4" id="KW-0804">Transcription</keyword>
<comment type="similarity">
    <text evidence="1">Belongs to the AfsR/DnrI/RedD regulatory family.</text>
</comment>
<protein>
    <recommendedName>
        <fullName evidence="10">GAF domain-containing protein</fullName>
    </recommendedName>
</protein>
<dbReference type="Proteomes" id="UP000321827">
    <property type="component" value="Unassembled WGS sequence"/>
</dbReference>
<reference evidence="8 9" key="1">
    <citation type="submission" date="2019-07" db="EMBL/GenBank/DDBJ databases">
        <title>Whole genome shotgun sequence of Oceanithermus desulfurans NBRC 100063.</title>
        <authorList>
            <person name="Hosoyama A."/>
            <person name="Uohara A."/>
            <person name="Ohji S."/>
            <person name="Ichikawa N."/>
        </authorList>
    </citation>
    <scope>NUCLEOTIDE SEQUENCE [LARGE SCALE GENOMIC DNA]</scope>
    <source>
        <strain evidence="8 9">NBRC 100063</strain>
    </source>
</reference>
<evidence type="ECO:0008006" key="10">
    <source>
        <dbReference type="Google" id="ProtNLM"/>
    </source>
</evidence>